<dbReference type="AlphaFoldDB" id="A0A8D1RM01"/>
<evidence type="ECO:0008006" key="11">
    <source>
        <dbReference type="Google" id="ProtNLM"/>
    </source>
</evidence>
<keyword evidence="2" id="KW-0677">Repeat</keyword>
<evidence type="ECO:0000256" key="6">
    <source>
        <dbReference type="SAM" id="Coils"/>
    </source>
</evidence>
<dbReference type="Pfam" id="PF08726">
    <property type="entry name" value="EFhand_Ca_insen"/>
    <property type="match status" value="1"/>
</dbReference>
<dbReference type="InterPro" id="IPR036872">
    <property type="entry name" value="CH_dom_sf"/>
</dbReference>
<evidence type="ECO:0000259" key="8">
    <source>
        <dbReference type="PROSITE" id="PS50222"/>
    </source>
</evidence>
<dbReference type="SUPFAM" id="SSF46966">
    <property type="entry name" value="Spectrin repeat"/>
    <property type="match status" value="3"/>
</dbReference>
<comment type="similarity">
    <text evidence="1">Belongs to the alpha-actinin family.</text>
</comment>
<dbReference type="FunFam" id="1.20.58.60:FF:000005">
    <property type="entry name" value="Actinin alpha 1"/>
    <property type="match status" value="1"/>
</dbReference>
<evidence type="ECO:0000256" key="4">
    <source>
        <dbReference type="ARBA" id="ARBA00022990"/>
    </source>
</evidence>
<keyword evidence="5" id="KW-0009">Actin-binding</keyword>
<dbReference type="FunFam" id="1.10.418.10:FF:000001">
    <property type="entry name" value="Actinin alpha 1"/>
    <property type="match status" value="1"/>
</dbReference>
<dbReference type="PANTHER" id="PTHR11915">
    <property type="entry name" value="SPECTRIN/FILAMIN RELATED CYTOSKELETAL PROTEIN"/>
    <property type="match status" value="1"/>
</dbReference>
<evidence type="ECO:0000313" key="10">
    <source>
        <dbReference type="Proteomes" id="UP000694724"/>
    </source>
</evidence>
<accession>A0A8D1RM01</accession>
<dbReference type="InterPro" id="IPR011992">
    <property type="entry name" value="EF-hand-dom_pair"/>
</dbReference>
<dbReference type="FunFam" id="1.20.58.60:FF:000002">
    <property type="entry name" value="Actinin, alpha 1"/>
    <property type="match status" value="1"/>
</dbReference>
<dbReference type="GO" id="GO:0015629">
    <property type="term" value="C:actin cytoskeleton"/>
    <property type="evidence" value="ECO:0007669"/>
    <property type="project" value="UniProtKB-ARBA"/>
</dbReference>
<dbReference type="InterPro" id="IPR001589">
    <property type="entry name" value="Actinin_actin-bd_CS"/>
</dbReference>
<evidence type="ECO:0000256" key="1">
    <source>
        <dbReference type="ARBA" id="ARBA00010255"/>
    </source>
</evidence>
<dbReference type="SUPFAM" id="SSF47576">
    <property type="entry name" value="Calponin-homology domain, CH-domain"/>
    <property type="match status" value="1"/>
</dbReference>
<keyword evidence="6" id="KW-0175">Coiled coil</keyword>
<dbReference type="InterPro" id="IPR002048">
    <property type="entry name" value="EF_hand_dom"/>
</dbReference>
<feature type="coiled-coil region" evidence="6">
    <location>
        <begin position="225"/>
        <end position="252"/>
    </location>
</feature>
<feature type="domain" description="Calponin-homology (CH)" evidence="7">
    <location>
        <begin position="104"/>
        <end position="210"/>
    </location>
</feature>
<dbReference type="Ensembl" id="ENSSSCT00055041933.1">
    <property type="protein sequence ID" value="ENSSSCP00055033387.1"/>
    <property type="gene ID" value="ENSSSCG00055021046.1"/>
</dbReference>
<evidence type="ECO:0000313" key="9">
    <source>
        <dbReference type="Ensembl" id="ENSSSCP00055033387.1"/>
    </source>
</evidence>
<dbReference type="Gene3D" id="1.10.418.10">
    <property type="entry name" value="Calponin-like domain"/>
    <property type="match status" value="2"/>
</dbReference>
<dbReference type="InterPro" id="IPR001715">
    <property type="entry name" value="CH_dom"/>
</dbReference>
<dbReference type="PROSITE" id="PS50021">
    <property type="entry name" value="CH"/>
    <property type="match status" value="2"/>
</dbReference>
<proteinExistence type="inferred from homology"/>
<dbReference type="Proteomes" id="UP000694724">
    <property type="component" value="Unplaced"/>
</dbReference>
<dbReference type="SUPFAM" id="SSF47473">
    <property type="entry name" value="EF-hand"/>
    <property type="match status" value="1"/>
</dbReference>
<dbReference type="PROSITE" id="PS00020">
    <property type="entry name" value="ACTININ_2"/>
    <property type="match status" value="1"/>
</dbReference>
<dbReference type="FunFam" id="1.20.58.60:FF:000003">
    <property type="entry name" value="Actinin, alpha 1"/>
    <property type="match status" value="1"/>
</dbReference>
<organism evidence="9 10">
    <name type="scientific">Sus scrofa</name>
    <name type="common">Pig</name>
    <dbReference type="NCBI Taxonomy" id="9823"/>
    <lineage>
        <taxon>Eukaryota</taxon>
        <taxon>Metazoa</taxon>
        <taxon>Chordata</taxon>
        <taxon>Craniata</taxon>
        <taxon>Vertebrata</taxon>
        <taxon>Euteleostomi</taxon>
        <taxon>Mammalia</taxon>
        <taxon>Eutheria</taxon>
        <taxon>Laurasiatheria</taxon>
        <taxon>Artiodactyla</taxon>
        <taxon>Suina</taxon>
        <taxon>Suidae</taxon>
        <taxon>Sus</taxon>
    </lineage>
</organism>
<feature type="domain" description="Calponin-homology (CH)" evidence="7">
    <location>
        <begin position="1"/>
        <end position="95"/>
    </location>
</feature>
<feature type="domain" description="EF-hand" evidence="8">
    <location>
        <begin position="653"/>
        <end position="688"/>
    </location>
</feature>
<keyword evidence="4" id="KW-0007">Acetylation</keyword>
<sequence length="794" mass="90025">MMMVMQPEGLGTREGPFAGGGGGGGEYMEQEEDWDRDLLPDKGKMRFHKIANVNKALDFIASKGVKLVSIGAEEIVDGNLKMTLGMIWTIILRFAIQDISVEETSAKEGLLLWCQRKTAPYRNVNVQNFHTSWKDGLALCALIHRHRPDLIDYAKLRKDDPIGNLNTAFEVAEKYLDIPKMLDAEDIVNTPKPDEKAIMTYVSCFYHAFAGAEQAETAANRICKVLAVNQENEKLMEEYEKLASELLEWIRRTVPWLENRVGEPSMSAMQRKLEDFRDYRRLHKPPRVQEKCQLEINFNTLQTKLRLSHRPAFMPSEGKLVSDIANAWRGLEQVEKGYEDWLLSEIRRLQRLQHLAEKFQQKASLHEAWTRGRHHGACFLSWDHSVALIQALARELPYAAFSMWLSGNKPRRPGSSARVSLEPLGGLEHHCPFCFPGGGRGPWLMLPACCPQSLVTAHEQFKATLPEADRERGAILGIQGEIQKICQTYGLRPSSTNPYIALSPQDINTKWDTVRKLVPSRDQMLQEELTRQQVNERLRRQFAAQANAIGPWIQGKVEEVGRLAAGMAGSLEEQMAGLRQQEQNIINYKSNIDRLEGDHQLLQESLVFDNKHTVYSMEHIRVGWEQLLTSIARTINEVENQVLTRDAKGLSQEQLNEFRASFNHFDRKRNGMMEPDDFRACLISMGYDLGEVEFARIMTMVDPNAAGVVTFQAFIDFMTRETAETDTAEQVVASFKILAGDKNYITAEELRRELPAEQAEYCIRRMAPYKGAGAPAGALDYVAFSSALYGESDL</sequence>
<dbReference type="CDD" id="cd00051">
    <property type="entry name" value="EFh"/>
    <property type="match status" value="1"/>
</dbReference>
<dbReference type="Pfam" id="PF00307">
    <property type="entry name" value="CH"/>
    <property type="match status" value="2"/>
</dbReference>
<name>A0A8D1RM01_PIG</name>
<dbReference type="InterPro" id="IPR002017">
    <property type="entry name" value="Spectrin_repeat"/>
</dbReference>
<evidence type="ECO:0000256" key="3">
    <source>
        <dbReference type="ARBA" id="ARBA00022837"/>
    </source>
</evidence>
<dbReference type="CDD" id="cd21216">
    <property type="entry name" value="CH_ACTN_rpt2"/>
    <property type="match status" value="1"/>
</dbReference>
<dbReference type="SMART" id="SM01184">
    <property type="entry name" value="efhand_Ca_insen"/>
    <property type="match status" value="1"/>
</dbReference>
<keyword evidence="3" id="KW-0106">Calcium</keyword>
<dbReference type="GO" id="GO:0003779">
    <property type="term" value="F:actin binding"/>
    <property type="evidence" value="ECO:0007669"/>
    <property type="project" value="UniProtKB-KW"/>
</dbReference>
<feature type="coiled-coil region" evidence="6">
    <location>
        <begin position="571"/>
        <end position="605"/>
    </location>
</feature>
<evidence type="ECO:0000256" key="5">
    <source>
        <dbReference type="ARBA" id="ARBA00023203"/>
    </source>
</evidence>
<protein>
    <recommendedName>
        <fullName evidence="11">Alpha-actinin-3</fullName>
    </recommendedName>
</protein>
<dbReference type="InterPro" id="IPR014837">
    <property type="entry name" value="EF-hand_Ca_insen"/>
</dbReference>
<dbReference type="SMART" id="SM00054">
    <property type="entry name" value="EFh"/>
    <property type="match status" value="2"/>
</dbReference>
<evidence type="ECO:0000259" key="7">
    <source>
        <dbReference type="PROSITE" id="PS50021"/>
    </source>
</evidence>
<dbReference type="Gene3D" id="1.10.238.10">
    <property type="entry name" value="EF-hand"/>
    <property type="match status" value="2"/>
</dbReference>
<dbReference type="Gene3D" id="1.20.58.60">
    <property type="match status" value="3"/>
</dbReference>
<dbReference type="GO" id="GO:0044877">
    <property type="term" value="F:protein-containing complex binding"/>
    <property type="evidence" value="ECO:0007669"/>
    <property type="project" value="UniProtKB-ARBA"/>
</dbReference>
<dbReference type="PROSITE" id="PS50222">
    <property type="entry name" value="EF_HAND_2"/>
    <property type="match status" value="1"/>
</dbReference>
<dbReference type="GO" id="GO:0005509">
    <property type="term" value="F:calcium ion binding"/>
    <property type="evidence" value="ECO:0007669"/>
    <property type="project" value="InterPro"/>
</dbReference>
<dbReference type="Pfam" id="PF00435">
    <property type="entry name" value="Spectrin"/>
    <property type="match status" value="3"/>
</dbReference>
<dbReference type="FunFam" id="1.10.238.10:FF:000004">
    <property type="entry name" value="Actinin alpha 1"/>
    <property type="match status" value="1"/>
</dbReference>
<dbReference type="FunFam" id="1.10.238.10:FF:000156">
    <property type="entry name" value="Actinin alpha 4"/>
    <property type="match status" value="1"/>
</dbReference>
<evidence type="ECO:0000256" key="2">
    <source>
        <dbReference type="ARBA" id="ARBA00022737"/>
    </source>
</evidence>
<reference evidence="9" key="1">
    <citation type="submission" date="2025-08" db="UniProtKB">
        <authorList>
            <consortium name="Ensembl"/>
        </authorList>
    </citation>
    <scope>IDENTIFICATION</scope>
</reference>
<dbReference type="SMART" id="SM00033">
    <property type="entry name" value="CH"/>
    <property type="match status" value="2"/>
</dbReference>